<evidence type="ECO:0000313" key="2">
    <source>
        <dbReference type="Proteomes" id="UP000887226"/>
    </source>
</evidence>
<accession>A0A9P7Z7D8</accession>
<name>A0A9P7Z7D8_9HELO</name>
<keyword evidence="2" id="KW-1185">Reference proteome</keyword>
<dbReference type="OrthoDB" id="268428at2759"/>
<dbReference type="AlphaFoldDB" id="A0A9P7Z7D8"/>
<reference evidence="1" key="1">
    <citation type="journal article" date="2021" name="IMA Fungus">
        <title>Genomic characterization of three marine fungi, including Emericellopsis atlantica sp. nov. with signatures of a generalist lifestyle and marine biomass degradation.</title>
        <authorList>
            <person name="Hagestad O.C."/>
            <person name="Hou L."/>
            <person name="Andersen J.H."/>
            <person name="Hansen E.H."/>
            <person name="Altermark B."/>
            <person name="Li C."/>
            <person name="Kuhnert E."/>
            <person name="Cox R.J."/>
            <person name="Crous P.W."/>
            <person name="Spatafora J.W."/>
            <person name="Lail K."/>
            <person name="Amirebrahimi M."/>
            <person name="Lipzen A."/>
            <person name="Pangilinan J."/>
            <person name="Andreopoulos W."/>
            <person name="Hayes R.D."/>
            <person name="Ng V."/>
            <person name="Grigoriev I.V."/>
            <person name="Jackson S.A."/>
            <person name="Sutton T.D.S."/>
            <person name="Dobson A.D.W."/>
            <person name="Rama T."/>
        </authorList>
    </citation>
    <scope>NUCLEOTIDE SEQUENCE</scope>
    <source>
        <strain evidence="1">TRa3180A</strain>
    </source>
</reference>
<dbReference type="Proteomes" id="UP000887226">
    <property type="component" value="Unassembled WGS sequence"/>
</dbReference>
<organism evidence="1 2">
    <name type="scientific">Calycina marina</name>
    <dbReference type="NCBI Taxonomy" id="1763456"/>
    <lineage>
        <taxon>Eukaryota</taxon>
        <taxon>Fungi</taxon>
        <taxon>Dikarya</taxon>
        <taxon>Ascomycota</taxon>
        <taxon>Pezizomycotina</taxon>
        <taxon>Leotiomycetes</taxon>
        <taxon>Helotiales</taxon>
        <taxon>Pezizellaceae</taxon>
        <taxon>Calycina</taxon>
    </lineage>
</organism>
<protein>
    <submittedName>
        <fullName evidence="1">Uncharacterized protein</fullName>
    </submittedName>
</protein>
<comment type="caution">
    <text evidence="1">The sequence shown here is derived from an EMBL/GenBank/DDBJ whole genome shotgun (WGS) entry which is preliminary data.</text>
</comment>
<proteinExistence type="predicted"/>
<evidence type="ECO:0000313" key="1">
    <source>
        <dbReference type="EMBL" id="KAG9246759.1"/>
    </source>
</evidence>
<gene>
    <name evidence="1" type="ORF">BJ878DRAFT_565502</name>
</gene>
<sequence length="202" mass="22991">MVFEMYEIPTVEIWEALAIADNCDFPETVLNKCFVTWLLKDCKKLNVEEMRELPYPCILAFELTEHITEYNLTDHHPIHLGGNEAGSMNGAKGLLNAKLTRGFFNPVGKFLSLTCSCKGSALFEYMKALSKTGLWSMEGYHKKTTKEILDGRGLLEFEFDASSRQLLKPPASMLYFESRRNTHEDSCRVPRTLSGLHEPFEA</sequence>
<dbReference type="EMBL" id="MU253793">
    <property type="protein sequence ID" value="KAG9246759.1"/>
    <property type="molecule type" value="Genomic_DNA"/>
</dbReference>